<gene>
    <name evidence="4" type="ORF">IL334_007028</name>
</gene>
<protein>
    <recommendedName>
        <fullName evidence="6">Leucine-rich repeat-containing N-terminal plant-type domain-containing protein</fullName>
    </recommendedName>
</protein>
<feature type="region of interest" description="Disordered" evidence="2">
    <location>
        <begin position="53"/>
        <end position="153"/>
    </location>
</feature>
<keyword evidence="3" id="KW-0812">Transmembrane</keyword>
<dbReference type="SUPFAM" id="SSF52058">
    <property type="entry name" value="L domain-like"/>
    <property type="match status" value="1"/>
</dbReference>
<dbReference type="EMBL" id="CP141890">
    <property type="protein sequence ID" value="WRT70035.1"/>
    <property type="molecule type" value="Genomic_DNA"/>
</dbReference>
<feature type="compositionally biased region" description="Basic and acidic residues" evidence="2">
    <location>
        <begin position="76"/>
        <end position="87"/>
    </location>
</feature>
<dbReference type="Proteomes" id="UP001329825">
    <property type="component" value="Chromosome 10"/>
</dbReference>
<sequence length="874" mass="94596">MSPETPRSSLFKSRFSILSLLPSRHPPLHINHYPMPRKYEVSRHPTTIISASGISPVHSEYPDPSTPLPPLPLPPRHYDNFQEEGKSNGKGRQSPNNKRPPPLNLEKTRMMYPPNHTDVIVDPGTGRSDGDYRDNDRREIPPLPSQENVPSIHPKYMSKPKVVERSSTSQVKSIKKTTIDDPFEIAEVESGHRYPSWKGGKVDIRPGQVIPRDLIPSFVSQNHNSANIPASVPSTRRKTTAEDEDSNDDDYYESVLHNVLLTPTYFGHSPLSIRTPTISPGGCSASKFNKRRTLLDKATDTVYGAARGARNSRWLPGKSILRPSAALEADQSLRAMKEREEQEMERFRRNVRPVRLNVPDHDEVKGNMNSTWSISSSSSPIRESNNVYSRRSPGWIGAREHSVGSGYEGQKSKSQSSDNGWRQSRAEEEKSKRKQKIWKYSIILAIFILSALIIGLCTTLLRKGSSGSSTSSSSNSTEMTSTLSTSAAVPTATSYETLTTCLDQFRILKSPSTYPCSDCVPLLSTTTNDFSTPLVDGNSTGVGSALQFCALMDIYKKTSLTEGMSGWMKDSSPCGGWNGISCDSRGRITGLLLQYPNVPHELPDTLSNIWALEGIHIMGNSTVPTGKFPSSLLSSTNIQIIDLEYTALQGPIDGLSFTTANALTTLVLVNNPNLGNALPDLSNNDKLLTLAVTGQGLSDAKVDRLPSGITYLDLSYNSLSGQIPSFNQLNSLNTLYLQNNIFTSSPDSLPTSIVSISLTSNTDLSGSMPSLFCSSSILDNCDLRNTKLIGTASSLGSTNTISSSNANSDTIATAVSSSTLIPTSTSDAVSSTAAQVSSATSSTVTSATSSTTGTSSMISLVGREPAGCGICKFT</sequence>
<keyword evidence="3" id="KW-0472">Membrane</keyword>
<organism evidence="4 5">
    <name type="scientific">Kwoniella shivajii</name>
    <dbReference type="NCBI Taxonomy" id="564305"/>
    <lineage>
        <taxon>Eukaryota</taxon>
        <taxon>Fungi</taxon>
        <taxon>Dikarya</taxon>
        <taxon>Basidiomycota</taxon>
        <taxon>Agaricomycotina</taxon>
        <taxon>Tremellomycetes</taxon>
        <taxon>Tremellales</taxon>
        <taxon>Cryptococcaceae</taxon>
        <taxon>Kwoniella</taxon>
    </lineage>
</organism>
<dbReference type="PANTHER" id="PTHR48059:SF30">
    <property type="entry name" value="OS06G0587000 PROTEIN"/>
    <property type="match status" value="1"/>
</dbReference>
<dbReference type="PANTHER" id="PTHR48059">
    <property type="entry name" value="POLYGALACTURONASE INHIBITOR 1"/>
    <property type="match status" value="1"/>
</dbReference>
<dbReference type="InterPro" id="IPR032675">
    <property type="entry name" value="LRR_dom_sf"/>
</dbReference>
<feature type="transmembrane region" description="Helical" evidence="3">
    <location>
        <begin position="440"/>
        <end position="461"/>
    </location>
</feature>
<proteinExistence type="predicted"/>
<evidence type="ECO:0000256" key="3">
    <source>
        <dbReference type="SAM" id="Phobius"/>
    </source>
</evidence>
<evidence type="ECO:0000256" key="1">
    <source>
        <dbReference type="ARBA" id="ARBA00004196"/>
    </source>
</evidence>
<reference evidence="4 5" key="1">
    <citation type="submission" date="2024-01" db="EMBL/GenBank/DDBJ databases">
        <title>Comparative genomics of Cryptococcus and Kwoniella reveals pathogenesis evolution and contrasting modes of karyotype evolution via chromosome fusion or intercentromeric recombination.</title>
        <authorList>
            <person name="Coelho M.A."/>
            <person name="David-Palma M."/>
            <person name="Shea T."/>
            <person name="Bowers K."/>
            <person name="McGinley-Smith S."/>
            <person name="Mohammad A.W."/>
            <person name="Gnirke A."/>
            <person name="Yurkov A.M."/>
            <person name="Nowrousian M."/>
            <person name="Sun S."/>
            <person name="Cuomo C.A."/>
            <person name="Heitman J."/>
        </authorList>
    </citation>
    <scope>NUCLEOTIDE SEQUENCE [LARGE SCALE GENOMIC DNA]</scope>
    <source>
        <strain evidence="4">CBS 11374</strain>
    </source>
</reference>
<name>A0ABZ1D807_9TREE</name>
<accession>A0ABZ1D807</accession>
<keyword evidence="3" id="KW-1133">Transmembrane helix</keyword>
<feature type="compositionally biased region" description="Basic and acidic residues" evidence="2">
    <location>
        <begin position="128"/>
        <end position="140"/>
    </location>
</feature>
<dbReference type="InterPro" id="IPR051848">
    <property type="entry name" value="PGIP"/>
</dbReference>
<evidence type="ECO:0000256" key="2">
    <source>
        <dbReference type="SAM" id="MobiDB-lite"/>
    </source>
</evidence>
<keyword evidence="5" id="KW-1185">Reference proteome</keyword>
<feature type="compositionally biased region" description="Polar residues" evidence="2">
    <location>
        <begin position="220"/>
        <end position="234"/>
    </location>
</feature>
<dbReference type="GeneID" id="87959158"/>
<feature type="compositionally biased region" description="Polar residues" evidence="2">
    <location>
        <begin position="412"/>
        <end position="422"/>
    </location>
</feature>
<dbReference type="RefSeq" id="XP_062794774.1">
    <property type="nucleotide sequence ID" value="XM_062938723.1"/>
</dbReference>
<evidence type="ECO:0000313" key="5">
    <source>
        <dbReference type="Proteomes" id="UP001329825"/>
    </source>
</evidence>
<dbReference type="Gene3D" id="3.80.10.10">
    <property type="entry name" value="Ribonuclease Inhibitor"/>
    <property type="match status" value="2"/>
</dbReference>
<feature type="region of interest" description="Disordered" evidence="2">
    <location>
        <begin position="220"/>
        <end position="249"/>
    </location>
</feature>
<evidence type="ECO:0008006" key="6">
    <source>
        <dbReference type="Google" id="ProtNLM"/>
    </source>
</evidence>
<feature type="compositionally biased region" description="Pro residues" evidence="2">
    <location>
        <begin position="64"/>
        <end position="75"/>
    </location>
</feature>
<evidence type="ECO:0000313" key="4">
    <source>
        <dbReference type="EMBL" id="WRT70035.1"/>
    </source>
</evidence>
<comment type="subcellular location">
    <subcellularLocation>
        <location evidence="1">Cell envelope</location>
    </subcellularLocation>
</comment>
<feature type="region of interest" description="Disordered" evidence="2">
    <location>
        <begin position="359"/>
        <end position="428"/>
    </location>
</feature>
<feature type="compositionally biased region" description="Low complexity" evidence="2">
    <location>
        <begin position="367"/>
        <end position="386"/>
    </location>
</feature>